<dbReference type="Proteomes" id="UP000244173">
    <property type="component" value="Chromosome"/>
</dbReference>
<feature type="transmembrane region" description="Helical" evidence="6">
    <location>
        <begin position="79"/>
        <end position="96"/>
    </location>
</feature>
<keyword evidence="4 6" id="KW-1133">Transmembrane helix</keyword>
<dbReference type="EMBL" id="CP028519">
    <property type="protein sequence ID" value="AVY94973.1"/>
    <property type="molecule type" value="Genomic_DNA"/>
</dbReference>
<keyword evidence="2" id="KW-0813">Transport</keyword>
<protein>
    <submittedName>
        <fullName evidence="8">MFS transporter</fullName>
    </submittedName>
</protein>
<feature type="transmembrane region" description="Helical" evidence="6">
    <location>
        <begin position="166"/>
        <end position="187"/>
    </location>
</feature>
<dbReference type="OrthoDB" id="8581632at2"/>
<evidence type="ECO:0000259" key="7">
    <source>
        <dbReference type="PROSITE" id="PS50850"/>
    </source>
</evidence>
<name>A0A2S0PCC2_9NEIS</name>
<evidence type="ECO:0000313" key="9">
    <source>
        <dbReference type="Proteomes" id="UP000244173"/>
    </source>
</evidence>
<feature type="transmembrane region" description="Helical" evidence="6">
    <location>
        <begin position="361"/>
        <end position="385"/>
    </location>
</feature>
<feature type="transmembrane region" description="Helical" evidence="6">
    <location>
        <begin position="231"/>
        <end position="250"/>
    </location>
</feature>
<feature type="transmembrane region" description="Helical" evidence="6">
    <location>
        <begin position="298"/>
        <end position="322"/>
    </location>
</feature>
<dbReference type="InterPro" id="IPR011701">
    <property type="entry name" value="MFS"/>
</dbReference>
<keyword evidence="3 6" id="KW-0812">Transmembrane</keyword>
<evidence type="ECO:0000313" key="8">
    <source>
        <dbReference type="EMBL" id="AVY94973.1"/>
    </source>
</evidence>
<dbReference type="GO" id="GO:0012505">
    <property type="term" value="C:endomembrane system"/>
    <property type="evidence" value="ECO:0007669"/>
    <property type="project" value="UniProtKB-SubCell"/>
</dbReference>
<keyword evidence="5 6" id="KW-0472">Membrane</keyword>
<feature type="transmembrane region" description="Helical" evidence="6">
    <location>
        <begin position="406"/>
        <end position="424"/>
    </location>
</feature>
<evidence type="ECO:0000256" key="1">
    <source>
        <dbReference type="ARBA" id="ARBA00004127"/>
    </source>
</evidence>
<feature type="transmembrane region" description="Helical" evidence="6">
    <location>
        <begin position="472"/>
        <end position="489"/>
    </location>
</feature>
<feature type="transmembrane region" description="Helical" evidence="6">
    <location>
        <begin position="140"/>
        <end position="160"/>
    </location>
</feature>
<evidence type="ECO:0000256" key="6">
    <source>
        <dbReference type="SAM" id="Phobius"/>
    </source>
</evidence>
<dbReference type="Pfam" id="PF07690">
    <property type="entry name" value="MFS_1"/>
    <property type="match status" value="1"/>
</dbReference>
<feature type="transmembrane region" description="Helical" evidence="6">
    <location>
        <begin position="102"/>
        <end position="119"/>
    </location>
</feature>
<dbReference type="Gene3D" id="1.20.1250.20">
    <property type="entry name" value="MFS general substrate transporter like domains"/>
    <property type="match status" value="1"/>
</dbReference>
<keyword evidence="9" id="KW-1185">Reference proteome</keyword>
<evidence type="ECO:0000256" key="4">
    <source>
        <dbReference type="ARBA" id="ARBA00022989"/>
    </source>
</evidence>
<comment type="subcellular location">
    <subcellularLocation>
        <location evidence="1">Endomembrane system</location>
        <topology evidence="1">Multi-pass membrane protein</topology>
    </subcellularLocation>
</comment>
<dbReference type="RefSeq" id="WP_107889694.1">
    <property type="nucleotide sequence ID" value="NZ_CP028519.1"/>
</dbReference>
<dbReference type="KEGG" id="maer:DAI18_13670"/>
<evidence type="ECO:0000256" key="2">
    <source>
        <dbReference type="ARBA" id="ARBA00022448"/>
    </source>
</evidence>
<evidence type="ECO:0000256" key="5">
    <source>
        <dbReference type="ARBA" id="ARBA00023136"/>
    </source>
</evidence>
<feature type="transmembrane region" description="Helical" evidence="6">
    <location>
        <begin position="49"/>
        <end position="67"/>
    </location>
</feature>
<dbReference type="Gene3D" id="1.20.1720.10">
    <property type="entry name" value="Multidrug resistance protein D"/>
    <property type="match status" value="1"/>
</dbReference>
<dbReference type="GO" id="GO:0005886">
    <property type="term" value="C:plasma membrane"/>
    <property type="evidence" value="ECO:0007669"/>
    <property type="project" value="TreeGrafter"/>
</dbReference>
<evidence type="ECO:0000256" key="3">
    <source>
        <dbReference type="ARBA" id="ARBA00022692"/>
    </source>
</evidence>
<feature type="transmembrane region" description="Helical" evidence="6">
    <location>
        <begin position="199"/>
        <end position="219"/>
    </location>
</feature>
<reference evidence="8 9" key="1">
    <citation type="submission" date="2018-04" db="EMBL/GenBank/DDBJ databases">
        <title>Denitrifier Microvirgula.</title>
        <authorList>
            <person name="Anderson E."/>
            <person name="Jang J."/>
            <person name="Ishii S."/>
        </authorList>
    </citation>
    <scope>NUCLEOTIDE SEQUENCE [LARGE SCALE GENOMIC DNA]</scope>
    <source>
        <strain evidence="8 9">BE2.4</strain>
    </source>
</reference>
<accession>A0A2S0PCC2</accession>
<dbReference type="SUPFAM" id="SSF103473">
    <property type="entry name" value="MFS general substrate transporter"/>
    <property type="match status" value="1"/>
</dbReference>
<dbReference type="InterPro" id="IPR020846">
    <property type="entry name" value="MFS_dom"/>
</dbReference>
<dbReference type="GO" id="GO:0022857">
    <property type="term" value="F:transmembrane transporter activity"/>
    <property type="evidence" value="ECO:0007669"/>
    <property type="project" value="InterPro"/>
</dbReference>
<feature type="transmembrane region" description="Helical" evidence="6">
    <location>
        <begin position="271"/>
        <end position="292"/>
    </location>
</feature>
<gene>
    <name evidence="8" type="ORF">DAI18_13670</name>
</gene>
<feature type="domain" description="Major facilitator superfamily (MFS) profile" evidence="7">
    <location>
        <begin position="13"/>
        <end position="494"/>
    </location>
</feature>
<proteinExistence type="predicted"/>
<sequence>MPRYRFLHRRRYIGLLAGLITCVDFMSTASVVTASAHIRGGLHAAPEDFLWLLSAYAASGTTMILLLERFTRLMRFRTLLTGCLAVFVAGALLSSVSTSFGMLVLARVIQGIGGGPLFSGSRIMLQQVLRPEQRGRQLRLFMLGLFGCMALVPWLTGVLVQACNWQAVFVMQATFGTLVLLLCWRLLPKEAHLPRAAGNIDWLALLALSLGVLLLLHTVQDYRYTRLSPTLVLTGSAALLLLIYVGRHLLVHDDPWLHVRRVVSRRYLAGLGFYAFYYLLNGAISFLAPQYLQAGEGFNIATTGLILSTSGVCTALALPVYYRLAPWMTDRRKVIAAGFALCALTLVWLSASATGATPADALFPVFALKGLFPLLTVIQVAGLTFREIPHQDFIHAYAFKNVMRQIAITAGSGIGNLFWLDALASNHTALVAKLDGFNPLMVEGGYVDSAASLAGLAGMVERQAVLLSADQVFIWLALLCGVGLVAVLWQKTLR</sequence>
<dbReference type="InterPro" id="IPR036259">
    <property type="entry name" value="MFS_trans_sf"/>
</dbReference>
<dbReference type="PANTHER" id="PTHR23501:SF191">
    <property type="entry name" value="VACUOLAR BASIC AMINO ACID TRANSPORTER 4"/>
    <property type="match status" value="1"/>
</dbReference>
<dbReference type="PANTHER" id="PTHR23501">
    <property type="entry name" value="MAJOR FACILITATOR SUPERFAMILY"/>
    <property type="match status" value="1"/>
</dbReference>
<feature type="transmembrane region" description="Helical" evidence="6">
    <location>
        <begin position="12"/>
        <end position="37"/>
    </location>
</feature>
<dbReference type="STRING" id="1122240.GCA_000620105_01555"/>
<feature type="transmembrane region" description="Helical" evidence="6">
    <location>
        <begin position="334"/>
        <end position="355"/>
    </location>
</feature>
<organism evidence="8 9">
    <name type="scientific">Microvirgula aerodenitrificans</name>
    <dbReference type="NCBI Taxonomy" id="57480"/>
    <lineage>
        <taxon>Bacteria</taxon>
        <taxon>Pseudomonadati</taxon>
        <taxon>Pseudomonadota</taxon>
        <taxon>Betaproteobacteria</taxon>
        <taxon>Neisseriales</taxon>
        <taxon>Aquaspirillaceae</taxon>
        <taxon>Microvirgula</taxon>
    </lineage>
</organism>
<dbReference type="PROSITE" id="PS50850">
    <property type="entry name" value="MFS"/>
    <property type="match status" value="1"/>
</dbReference>
<dbReference type="AlphaFoldDB" id="A0A2S0PCC2"/>